<keyword evidence="3" id="KW-1185">Reference proteome</keyword>
<feature type="compositionally biased region" description="Polar residues" evidence="1">
    <location>
        <begin position="23"/>
        <end position="33"/>
    </location>
</feature>
<gene>
    <name evidence="2" type="ORF">AC578_11115</name>
</gene>
<comment type="caution">
    <text evidence="2">The sequence shown here is derived from an EMBL/GenBank/DDBJ whole genome shotgun (WGS) entry which is preliminary data.</text>
</comment>
<sequence length="95" mass="10598">MSPHEDLAARKLEYEAIPVQESAMRSTLKTSPPQYLISKQEIPDKPVSSAKFQQPTSRQRASEAENPESAIPLQTSSSDKNILEAVDVVKQEFNQ</sequence>
<feature type="compositionally biased region" description="Polar residues" evidence="1">
    <location>
        <begin position="50"/>
        <end position="59"/>
    </location>
</feature>
<evidence type="ECO:0000313" key="2">
    <source>
        <dbReference type="EMBL" id="KXT05436.1"/>
    </source>
</evidence>
<protein>
    <submittedName>
        <fullName evidence="2">Uncharacterized protein</fullName>
    </submittedName>
</protein>
<reference evidence="2 3" key="1">
    <citation type="submission" date="2015-07" db="EMBL/GenBank/DDBJ databases">
        <title>Comparative genomics of the Sigatoka disease complex on banana suggests a link between parallel evolutionary changes in Pseudocercospora fijiensis and Pseudocercospora eumusae and increased virulence on the banana host.</title>
        <authorList>
            <person name="Chang T.-C."/>
            <person name="Salvucci A."/>
            <person name="Crous P.W."/>
            <person name="Stergiopoulos I."/>
        </authorList>
    </citation>
    <scope>NUCLEOTIDE SEQUENCE [LARGE SCALE GENOMIC DNA]</scope>
    <source>
        <strain evidence="2 3">CBS 114824</strain>
    </source>
</reference>
<name>A0A139HSM8_9PEZI</name>
<dbReference type="OrthoDB" id="275715at2759"/>
<feature type="region of interest" description="Disordered" evidence="1">
    <location>
        <begin position="20"/>
        <end position="82"/>
    </location>
</feature>
<evidence type="ECO:0000313" key="3">
    <source>
        <dbReference type="Proteomes" id="UP000070133"/>
    </source>
</evidence>
<organism evidence="2 3">
    <name type="scientific">Pseudocercospora eumusae</name>
    <dbReference type="NCBI Taxonomy" id="321146"/>
    <lineage>
        <taxon>Eukaryota</taxon>
        <taxon>Fungi</taxon>
        <taxon>Dikarya</taxon>
        <taxon>Ascomycota</taxon>
        <taxon>Pezizomycotina</taxon>
        <taxon>Dothideomycetes</taxon>
        <taxon>Dothideomycetidae</taxon>
        <taxon>Mycosphaerellales</taxon>
        <taxon>Mycosphaerellaceae</taxon>
        <taxon>Pseudocercospora</taxon>
    </lineage>
</organism>
<dbReference type="AlphaFoldDB" id="A0A139HSM8"/>
<accession>A0A139HSM8</accession>
<dbReference type="Proteomes" id="UP000070133">
    <property type="component" value="Unassembled WGS sequence"/>
</dbReference>
<proteinExistence type="predicted"/>
<dbReference type="EMBL" id="LFZN01000013">
    <property type="protein sequence ID" value="KXT05436.1"/>
    <property type="molecule type" value="Genomic_DNA"/>
</dbReference>
<evidence type="ECO:0000256" key="1">
    <source>
        <dbReference type="SAM" id="MobiDB-lite"/>
    </source>
</evidence>